<feature type="region of interest" description="Disordered" evidence="1">
    <location>
        <begin position="32"/>
        <end position="63"/>
    </location>
</feature>
<feature type="compositionally biased region" description="Polar residues" evidence="1">
    <location>
        <begin position="41"/>
        <end position="55"/>
    </location>
</feature>
<evidence type="ECO:0000313" key="2">
    <source>
        <dbReference type="EMBL" id="CDR94726.1"/>
    </source>
</evidence>
<name>A0A061D1Q9_BABBI</name>
<dbReference type="RefSeq" id="XP_012766912.1">
    <property type="nucleotide sequence ID" value="XM_012911458.1"/>
</dbReference>
<evidence type="ECO:0000256" key="1">
    <source>
        <dbReference type="SAM" id="MobiDB-lite"/>
    </source>
</evidence>
<dbReference type="Proteomes" id="UP000033188">
    <property type="component" value="Chromosome 1"/>
</dbReference>
<dbReference type="KEGG" id="bbig:BBBOND_0110240"/>
<gene>
    <name evidence="2" type="ORF">BBBOND_0110240</name>
</gene>
<protein>
    <submittedName>
        <fullName evidence="2">Uncharacterized protein</fullName>
    </submittedName>
</protein>
<sequence length="63" mass="7024">MLKDIKRENAQPLYAVQGVTLSVEAHETQRGLCLINRPSRSHNSTATTDNSSNMRQQHDVGFA</sequence>
<dbReference type="EMBL" id="LK391707">
    <property type="protein sequence ID" value="CDR94726.1"/>
    <property type="molecule type" value="Genomic_DNA"/>
</dbReference>
<evidence type="ECO:0000313" key="3">
    <source>
        <dbReference type="Proteomes" id="UP000033188"/>
    </source>
</evidence>
<accession>A0A061D1Q9</accession>
<dbReference type="AlphaFoldDB" id="A0A061D1Q9"/>
<proteinExistence type="predicted"/>
<dbReference type="VEuPathDB" id="PiroplasmaDB:BBBOND_0110240"/>
<dbReference type="GeneID" id="24563267"/>
<reference evidence="3" key="1">
    <citation type="journal article" date="2014" name="Nucleic Acids Res.">
        <title>The evolutionary dynamics of variant antigen genes in Babesia reveal a history of genomic innovation underlying host-parasite interaction.</title>
        <authorList>
            <person name="Jackson A.P."/>
            <person name="Otto T.D."/>
            <person name="Darby A."/>
            <person name="Ramaprasad A."/>
            <person name="Xia D."/>
            <person name="Echaide I.E."/>
            <person name="Farber M."/>
            <person name="Gahlot S."/>
            <person name="Gamble J."/>
            <person name="Gupta D."/>
            <person name="Gupta Y."/>
            <person name="Jackson L."/>
            <person name="Malandrin L."/>
            <person name="Malas T.B."/>
            <person name="Moussa E."/>
            <person name="Nair M."/>
            <person name="Reid A.J."/>
            <person name="Sanders M."/>
            <person name="Sharma J."/>
            <person name="Tracey A."/>
            <person name="Quail M.A."/>
            <person name="Weir W."/>
            <person name="Wastling J.M."/>
            <person name="Hall N."/>
            <person name="Willadsen P."/>
            <person name="Lingelbach K."/>
            <person name="Shiels B."/>
            <person name="Tait A."/>
            <person name="Berriman M."/>
            <person name="Allred D.R."/>
            <person name="Pain A."/>
        </authorList>
    </citation>
    <scope>NUCLEOTIDE SEQUENCE [LARGE SCALE GENOMIC DNA]</scope>
    <source>
        <strain evidence="3">Bond</strain>
    </source>
</reference>
<organism evidence="2 3">
    <name type="scientific">Babesia bigemina</name>
    <dbReference type="NCBI Taxonomy" id="5866"/>
    <lineage>
        <taxon>Eukaryota</taxon>
        <taxon>Sar</taxon>
        <taxon>Alveolata</taxon>
        <taxon>Apicomplexa</taxon>
        <taxon>Aconoidasida</taxon>
        <taxon>Piroplasmida</taxon>
        <taxon>Babesiidae</taxon>
        <taxon>Babesia</taxon>
    </lineage>
</organism>
<keyword evidence="3" id="KW-1185">Reference proteome</keyword>